<dbReference type="GO" id="GO:0006412">
    <property type="term" value="P:translation"/>
    <property type="evidence" value="ECO:0007669"/>
    <property type="project" value="InterPro"/>
</dbReference>
<dbReference type="GO" id="GO:1990904">
    <property type="term" value="C:ribonucleoprotein complex"/>
    <property type="evidence" value="ECO:0007669"/>
    <property type="project" value="UniProtKB-KW"/>
</dbReference>
<dbReference type="PANTHER" id="PTHR15893">
    <property type="entry name" value="RIBOSOMAL PROTEIN L27"/>
    <property type="match status" value="1"/>
</dbReference>
<evidence type="ECO:0000256" key="4">
    <source>
        <dbReference type="SAM" id="MobiDB-lite"/>
    </source>
</evidence>
<evidence type="ECO:0000313" key="5">
    <source>
        <dbReference type="EMBL" id="KAK9868359.1"/>
    </source>
</evidence>
<evidence type="ECO:0000256" key="1">
    <source>
        <dbReference type="ARBA" id="ARBA00010797"/>
    </source>
</evidence>
<evidence type="ECO:0008006" key="7">
    <source>
        <dbReference type="Google" id="ProtNLM"/>
    </source>
</evidence>
<dbReference type="AlphaFoldDB" id="A0AAW1THG8"/>
<dbReference type="GO" id="GO:0003735">
    <property type="term" value="F:structural constituent of ribosome"/>
    <property type="evidence" value="ECO:0007669"/>
    <property type="project" value="InterPro"/>
</dbReference>
<keyword evidence="6" id="KW-1185">Reference proteome</keyword>
<organism evidence="5 6">
    <name type="scientific">Apatococcus fuscideae</name>
    <dbReference type="NCBI Taxonomy" id="2026836"/>
    <lineage>
        <taxon>Eukaryota</taxon>
        <taxon>Viridiplantae</taxon>
        <taxon>Chlorophyta</taxon>
        <taxon>core chlorophytes</taxon>
        <taxon>Trebouxiophyceae</taxon>
        <taxon>Chlorellales</taxon>
        <taxon>Chlorellaceae</taxon>
        <taxon>Apatococcus</taxon>
    </lineage>
</organism>
<evidence type="ECO:0000256" key="3">
    <source>
        <dbReference type="ARBA" id="ARBA00023274"/>
    </source>
</evidence>
<dbReference type="PANTHER" id="PTHR15893:SF0">
    <property type="entry name" value="LARGE RIBOSOMAL SUBUNIT PROTEIN BL27M"/>
    <property type="match status" value="1"/>
</dbReference>
<proteinExistence type="inferred from homology"/>
<reference evidence="5 6" key="1">
    <citation type="journal article" date="2024" name="Nat. Commun.">
        <title>Phylogenomics reveals the evolutionary origins of lichenization in chlorophyte algae.</title>
        <authorList>
            <person name="Puginier C."/>
            <person name="Libourel C."/>
            <person name="Otte J."/>
            <person name="Skaloud P."/>
            <person name="Haon M."/>
            <person name="Grisel S."/>
            <person name="Petersen M."/>
            <person name="Berrin J.G."/>
            <person name="Delaux P.M."/>
            <person name="Dal Grande F."/>
            <person name="Keller J."/>
        </authorList>
    </citation>
    <scope>NUCLEOTIDE SEQUENCE [LARGE SCALE GENOMIC DNA]</scope>
    <source>
        <strain evidence="5 6">SAG 2523</strain>
    </source>
</reference>
<dbReference type="NCBIfam" id="TIGR00062">
    <property type="entry name" value="L27"/>
    <property type="match status" value="1"/>
</dbReference>
<evidence type="ECO:0000313" key="6">
    <source>
        <dbReference type="Proteomes" id="UP001485043"/>
    </source>
</evidence>
<name>A0AAW1THG8_9CHLO</name>
<evidence type="ECO:0000256" key="2">
    <source>
        <dbReference type="ARBA" id="ARBA00022980"/>
    </source>
</evidence>
<gene>
    <name evidence="5" type="ORF">WJX84_008979</name>
</gene>
<protein>
    <recommendedName>
        <fullName evidence="7">Ribosomal protein L27</fullName>
    </recommendedName>
</protein>
<feature type="region of interest" description="Disordered" evidence="4">
    <location>
        <begin position="38"/>
        <end position="65"/>
    </location>
</feature>
<dbReference type="Proteomes" id="UP001485043">
    <property type="component" value="Unassembled WGS sequence"/>
</dbReference>
<keyword evidence="2" id="KW-0689">Ribosomal protein</keyword>
<dbReference type="Gene3D" id="2.40.50.100">
    <property type="match status" value="1"/>
</dbReference>
<dbReference type="FunFam" id="2.40.50.100:FF:000060">
    <property type="entry name" value="Apicoplast ribosomal protein L27"/>
    <property type="match status" value="1"/>
</dbReference>
<dbReference type="Pfam" id="PF01016">
    <property type="entry name" value="Ribosomal_L27"/>
    <property type="match status" value="1"/>
</dbReference>
<comment type="caution">
    <text evidence="5">The sequence shown here is derived from an EMBL/GenBank/DDBJ whole genome shotgun (WGS) entry which is preliminary data.</text>
</comment>
<keyword evidence="3" id="KW-0687">Ribonucleoprotein</keyword>
<comment type="similarity">
    <text evidence="1">Belongs to the bacterial ribosomal protein bL27 family.</text>
</comment>
<dbReference type="SUPFAM" id="SSF110324">
    <property type="entry name" value="Ribosomal L27 protein-like"/>
    <property type="match status" value="1"/>
</dbReference>
<dbReference type="InterPro" id="IPR001684">
    <property type="entry name" value="Ribosomal_bL27"/>
</dbReference>
<sequence length="173" mass="18350">MSLSSAFTGLSLHPCGATCSSLNGTRLNTRPALRLSVPSSPTIEAAHKKGGGSTKNGRDSVSKRRGVKVWGGQPVKAGGIIVRQLGTQVHPGPGVARGHDYTLFALSAGIVSFKKNKYIKQVSVVPFDQYVIPEGNKVKEGSRRERNRAKYTSRHLEGGELVMAGEGADPVDV</sequence>
<accession>A0AAW1THG8</accession>
<dbReference type="EMBL" id="JALJOV010000033">
    <property type="protein sequence ID" value="KAK9868359.1"/>
    <property type="molecule type" value="Genomic_DNA"/>
</dbReference>
<dbReference type="HAMAP" id="MF_00539">
    <property type="entry name" value="Ribosomal_bL27"/>
    <property type="match status" value="1"/>
</dbReference>
<dbReference type="GO" id="GO:0005840">
    <property type="term" value="C:ribosome"/>
    <property type="evidence" value="ECO:0007669"/>
    <property type="project" value="UniProtKB-KW"/>
</dbReference>
<dbReference type="PRINTS" id="PR00063">
    <property type="entry name" value="RIBOSOMALL27"/>
</dbReference>